<evidence type="ECO:0000256" key="2">
    <source>
        <dbReference type="ARBA" id="ARBA00023125"/>
    </source>
</evidence>
<comment type="caution">
    <text evidence="6">The sequence shown here is derived from an EMBL/GenBank/DDBJ whole genome shotgun (WGS) entry which is preliminary data.</text>
</comment>
<organism evidence="6 7">
    <name type="scientific">Gordonia cholesterolivorans</name>
    <dbReference type="NCBI Taxonomy" id="559625"/>
    <lineage>
        <taxon>Bacteria</taxon>
        <taxon>Bacillati</taxon>
        <taxon>Actinomycetota</taxon>
        <taxon>Actinomycetes</taxon>
        <taxon>Mycobacteriales</taxon>
        <taxon>Gordoniaceae</taxon>
        <taxon>Gordonia</taxon>
    </lineage>
</organism>
<feature type="DNA-binding region" description="H-T-H motif" evidence="4">
    <location>
        <begin position="36"/>
        <end position="55"/>
    </location>
</feature>
<evidence type="ECO:0000313" key="6">
    <source>
        <dbReference type="EMBL" id="GAA2369118.1"/>
    </source>
</evidence>
<dbReference type="PROSITE" id="PS01081">
    <property type="entry name" value="HTH_TETR_1"/>
    <property type="match status" value="1"/>
</dbReference>
<dbReference type="Gene3D" id="1.10.357.10">
    <property type="entry name" value="Tetracycline Repressor, domain 2"/>
    <property type="match status" value="2"/>
</dbReference>
<dbReference type="InterPro" id="IPR009057">
    <property type="entry name" value="Homeodomain-like_sf"/>
</dbReference>
<feature type="domain" description="HTH tetR-type" evidence="5">
    <location>
        <begin position="13"/>
        <end position="73"/>
    </location>
</feature>
<dbReference type="PANTHER" id="PTHR30055:SF238">
    <property type="entry name" value="MYCOFACTOCIN BIOSYNTHESIS TRANSCRIPTIONAL REGULATOR MFTR-RELATED"/>
    <property type="match status" value="1"/>
</dbReference>
<evidence type="ECO:0000313" key="7">
    <source>
        <dbReference type="Proteomes" id="UP001501170"/>
    </source>
</evidence>
<dbReference type="PRINTS" id="PR00455">
    <property type="entry name" value="HTHTETR"/>
</dbReference>
<keyword evidence="7" id="KW-1185">Reference proteome</keyword>
<dbReference type="Pfam" id="PF00440">
    <property type="entry name" value="TetR_N"/>
    <property type="match status" value="2"/>
</dbReference>
<dbReference type="PANTHER" id="PTHR30055">
    <property type="entry name" value="HTH-TYPE TRANSCRIPTIONAL REGULATOR RUTR"/>
    <property type="match status" value="1"/>
</dbReference>
<keyword evidence="3" id="KW-0804">Transcription</keyword>
<protein>
    <submittedName>
        <fullName evidence="6">TetR/AcrR family transcriptional regulator</fullName>
    </submittedName>
</protein>
<dbReference type="EMBL" id="BAAARB010000002">
    <property type="protein sequence ID" value="GAA2369118.1"/>
    <property type="molecule type" value="Genomic_DNA"/>
</dbReference>
<name>A0ABN3H4T8_9ACTN</name>
<keyword evidence="1" id="KW-0805">Transcription regulation</keyword>
<reference evidence="6 7" key="1">
    <citation type="journal article" date="2019" name="Int. J. Syst. Evol. Microbiol.">
        <title>The Global Catalogue of Microorganisms (GCM) 10K type strain sequencing project: providing services to taxonomists for standard genome sequencing and annotation.</title>
        <authorList>
            <consortium name="The Broad Institute Genomics Platform"/>
            <consortium name="The Broad Institute Genome Sequencing Center for Infectious Disease"/>
            <person name="Wu L."/>
            <person name="Ma J."/>
        </authorList>
    </citation>
    <scope>NUCLEOTIDE SEQUENCE [LARGE SCALE GENOMIC DNA]</scope>
    <source>
        <strain evidence="6 7">JCM 16227</strain>
    </source>
</reference>
<evidence type="ECO:0000256" key="4">
    <source>
        <dbReference type="PROSITE-ProRule" id="PRU00335"/>
    </source>
</evidence>
<feature type="DNA-binding region" description="H-T-H motif" evidence="4">
    <location>
        <begin position="234"/>
        <end position="253"/>
    </location>
</feature>
<dbReference type="PROSITE" id="PS50977">
    <property type="entry name" value="HTH_TETR_2"/>
    <property type="match status" value="2"/>
</dbReference>
<dbReference type="InterPro" id="IPR050109">
    <property type="entry name" value="HTH-type_TetR-like_transc_reg"/>
</dbReference>
<dbReference type="SUPFAM" id="SSF46689">
    <property type="entry name" value="Homeodomain-like"/>
    <property type="match status" value="2"/>
</dbReference>
<evidence type="ECO:0000256" key="3">
    <source>
        <dbReference type="ARBA" id="ARBA00023163"/>
    </source>
</evidence>
<dbReference type="Proteomes" id="UP001501170">
    <property type="component" value="Unassembled WGS sequence"/>
</dbReference>
<keyword evidence="2 4" id="KW-0238">DNA-binding</keyword>
<accession>A0ABN3H4T8</accession>
<proteinExistence type="predicted"/>
<evidence type="ECO:0000256" key="1">
    <source>
        <dbReference type="ARBA" id="ARBA00023015"/>
    </source>
</evidence>
<dbReference type="RefSeq" id="WP_278125413.1">
    <property type="nucleotide sequence ID" value="NZ_BAAARB010000002.1"/>
</dbReference>
<feature type="domain" description="HTH tetR-type" evidence="5">
    <location>
        <begin position="211"/>
        <end position="271"/>
    </location>
</feature>
<evidence type="ECO:0000259" key="5">
    <source>
        <dbReference type="PROSITE" id="PS50977"/>
    </source>
</evidence>
<dbReference type="InterPro" id="IPR023772">
    <property type="entry name" value="DNA-bd_HTH_TetR-type_CS"/>
</dbReference>
<dbReference type="InterPro" id="IPR001647">
    <property type="entry name" value="HTH_TetR"/>
</dbReference>
<gene>
    <name evidence="6" type="ORF">GCM10009855_05480</name>
</gene>
<sequence>MTTTKATRRTRSTDRRRQLIDAATVLFAERGYPHVSVTDIARRAGVSAPTVYRHFADKQALLLAAVQTRVDELEESTAGADLASSDHPADALAASVTELSISNPHATSLWRWSGQHLSADENADVVRRTRAVLRQWASAIRADRPELTERESMYLAGAVLSVVGSGAGRAVRSGAHEMEEMVLALVRQTIRLTPSHAVPLRQTAGPGDDAPTRRDEILDAAARLFAENGFAGTGMDEIGAAVGITGPSVYKHFPSKLAILVGISQRSAMRLEAGVMAAYAITPDPAGRLNALVDHYVDAVTSSPDLLVGFVSSYVLAGEPQAAELLAVQRRYVARWVQLLTGIDADRPPGSAVLAVHAALAIVNDAVRLPRSTPRPEFAARMAYLMKGVMGV</sequence>
<dbReference type="Gene3D" id="1.10.10.60">
    <property type="entry name" value="Homeodomain-like"/>
    <property type="match status" value="2"/>
</dbReference>